<evidence type="ECO:0000313" key="2">
    <source>
        <dbReference type="EMBL" id="KKY28733.1"/>
    </source>
</evidence>
<organism evidence="2 3">
    <name type="scientific">Diplodia seriata</name>
    <dbReference type="NCBI Taxonomy" id="420778"/>
    <lineage>
        <taxon>Eukaryota</taxon>
        <taxon>Fungi</taxon>
        <taxon>Dikarya</taxon>
        <taxon>Ascomycota</taxon>
        <taxon>Pezizomycotina</taxon>
        <taxon>Dothideomycetes</taxon>
        <taxon>Dothideomycetes incertae sedis</taxon>
        <taxon>Botryosphaeriales</taxon>
        <taxon>Botryosphaeriaceae</taxon>
        <taxon>Diplodia</taxon>
    </lineage>
</organism>
<accession>A0A0G2H046</accession>
<feature type="region of interest" description="Disordered" evidence="1">
    <location>
        <begin position="1"/>
        <end position="29"/>
    </location>
</feature>
<dbReference type="AlphaFoldDB" id="A0A0G2H046"/>
<protein>
    <submittedName>
        <fullName evidence="2">Uncharacterized protein</fullName>
    </submittedName>
</protein>
<reference evidence="2 3" key="1">
    <citation type="submission" date="2015-03" db="EMBL/GenBank/DDBJ databases">
        <authorList>
            <person name="Morales-Cruz A."/>
            <person name="Amrine K.C."/>
            <person name="Cantu D."/>
        </authorList>
    </citation>
    <scope>NUCLEOTIDE SEQUENCE [LARGE SCALE GENOMIC DNA]</scope>
    <source>
        <strain evidence="2">DS831</strain>
    </source>
</reference>
<dbReference type="Proteomes" id="UP000034182">
    <property type="component" value="Unassembled WGS sequence"/>
</dbReference>
<evidence type="ECO:0000313" key="3">
    <source>
        <dbReference type="Proteomes" id="UP000034182"/>
    </source>
</evidence>
<feature type="compositionally biased region" description="Acidic residues" evidence="1">
    <location>
        <begin position="53"/>
        <end position="71"/>
    </location>
</feature>
<feature type="region of interest" description="Disordered" evidence="1">
    <location>
        <begin position="53"/>
        <end position="83"/>
    </location>
</feature>
<proteinExistence type="predicted"/>
<gene>
    <name evidence="2" type="ORF">UCDDS831_g00118</name>
</gene>
<sequence length="83" mass="9708">MSKAPEDDDQRQTSDDNGDGSGDWRRSQEKFIQGMCEIVDIRIDNLRPREEQFNENDFLDSEVSGDEDWNGEDNFGVDDRYAW</sequence>
<reference evidence="2 3" key="2">
    <citation type="submission" date="2015-05" db="EMBL/GenBank/DDBJ databases">
        <title>Distinctive expansion of gene families associated with plant cell wall degradation and secondary metabolism in the genomes of grapevine trunk pathogens.</title>
        <authorList>
            <person name="Lawrence D.P."/>
            <person name="Travadon R."/>
            <person name="Rolshausen P.E."/>
            <person name="Baumgartner K."/>
        </authorList>
    </citation>
    <scope>NUCLEOTIDE SEQUENCE [LARGE SCALE GENOMIC DNA]</scope>
    <source>
        <strain evidence="2">DS831</strain>
    </source>
</reference>
<name>A0A0G2H046_9PEZI</name>
<comment type="caution">
    <text evidence="2">The sequence shown here is derived from an EMBL/GenBank/DDBJ whole genome shotgun (WGS) entry which is preliminary data.</text>
</comment>
<evidence type="ECO:0000256" key="1">
    <source>
        <dbReference type="SAM" id="MobiDB-lite"/>
    </source>
</evidence>
<dbReference type="EMBL" id="LAQI01000005">
    <property type="protein sequence ID" value="KKY28733.1"/>
    <property type="molecule type" value="Genomic_DNA"/>
</dbReference>